<evidence type="ECO:0000313" key="5">
    <source>
        <dbReference type="EMBL" id="GAA3670646.1"/>
    </source>
</evidence>
<dbReference type="RefSeq" id="WP_221856973.1">
    <property type="nucleotide sequence ID" value="NZ_BAAAYV010000025.1"/>
</dbReference>
<dbReference type="SMART" id="SM00382">
    <property type="entry name" value="AAA"/>
    <property type="match status" value="1"/>
</dbReference>
<dbReference type="GO" id="GO:0005524">
    <property type="term" value="F:ATP binding"/>
    <property type="evidence" value="ECO:0007669"/>
    <property type="project" value="UniProtKB-KW"/>
</dbReference>
<feature type="domain" description="ABC transporter" evidence="4">
    <location>
        <begin position="9"/>
        <end position="224"/>
    </location>
</feature>
<keyword evidence="1" id="KW-0813">Transport</keyword>
<dbReference type="Proteomes" id="UP001410795">
    <property type="component" value="Unassembled WGS sequence"/>
</dbReference>
<name>A0ABP7BV47_9MICO</name>
<dbReference type="InterPro" id="IPR027417">
    <property type="entry name" value="P-loop_NTPase"/>
</dbReference>
<dbReference type="Pfam" id="PF00005">
    <property type="entry name" value="ABC_tran"/>
    <property type="match status" value="1"/>
</dbReference>
<keyword evidence="3 5" id="KW-0067">ATP-binding</keyword>
<dbReference type="EMBL" id="BAAAYV010000025">
    <property type="protein sequence ID" value="GAA3670646.1"/>
    <property type="molecule type" value="Genomic_DNA"/>
</dbReference>
<keyword evidence="2" id="KW-0547">Nucleotide-binding</keyword>
<proteinExistence type="predicted"/>
<organism evidence="5 6">
    <name type="scientific">Microbacterium marinilacus</name>
    <dbReference type="NCBI Taxonomy" id="415209"/>
    <lineage>
        <taxon>Bacteria</taxon>
        <taxon>Bacillati</taxon>
        <taxon>Actinomycetota</taxon>
        <taxon>Actinomycetes</taxon>
        <taxon>Micrococcales</taxon>
        <taxon>Microbacteriaceae</taxon>
        <taxon>Microbacterium</taxon>
    </lineage>
</organism>
<sequence length="224" mass="23899">MSLEHPPLLAADDVGFAYRAGTRPLISGFTESFERGSMSALVGPSGSGKSSLLFLMGLMLTPTSGTVLVDGRPASSTSDAERSRLRAEMYGFVFQDAGLDPRRSVIDNVLQPLAFRGESAEPWRERACTMLDDLGVEVPHDRRPGEVSGGQAQRIALCRALLADPAIILADEPTGNLDHDSADVVIARLRKHAEDGSAVLVVTHSREVEELCDRTIAIGTKGGS</sequence>
<evidence type="ECO:0000313" key="6">
    <source>
        <dbReference type="Proteomes" id="UP001410795"/>
    </source>
</evidence>
<comment type="caution">
    <text evidence="5">The sequence shown here is derived from an EMBL/GenBank/DDBJ whole genome shotgun (WGS) entry which is preliminary data.</text>
</comment>
<evidence type="ECO:0000256" key="3">
    <source>
        <dbReference type="ARBA" id="ARBA00022840"/>
    </source>
</evidence>
<dbReference type="PROSITE" id="PS50893">
    <property type="entry name" value="ABC_TRANSPORTER_2"/>
    <property type="match status" value="1"/>
</dbReference>
<dbReference type="PANTHER" id="PTHR24220">
    <property type="entry name" value="IMPORT ATP-BINDING PROTEIN"/>
    <property type="match status" value="1"/>
</dbReference>
<evidence type="ECO:0000256" key="2">
    <source>
        <dbReference type="ARBA" id="ARBA00022741"/>
    </source>
</evidence>
<dbReference type="InterPro" id="IPR017871">
    <property type="entry name" value="ABC_transporter-like_CS"/>
</dbReference>
<evidence type="ECO:0000259" key="4">
    <source>
        <dbReference type="PROSITE" id="PS50893"/>
    </source>
</evidence>
<dbReference type="InterPro" id="IPR003593">
    <property type="entry name" value="AAA+_ATPase"/>
</dbReference>
<gene>
    <name evidence="5" type="ORF">GCM10022202_36080</name>
</gene>
<dbReference type="InterPro" id="IPR003439">
    <property type="entry name" value="ABC_transporter-like_ATP-bd"/>
</dbReference>
<dbReference type="CDD" id="cd03255">
    <property type="entry name" value="ABC_MJ0796_LolCDE_FtsE"/>
    <property type="match status" value="1"/>
</dbReference>
<keyword evidence="6" id="KW-1185">Reference proteome</keyword>
<evidence type="ECO:0000256" key="1">
    <source>
        <dbReference type="ARBA" id="ARBA00022448"/>
    </source>
</evidence>
<protein>
    <submittedName>
        <fullName evidence="5">ABC transporter ATP-binding protein</fullName>
    </submittedName>
</protein>
<dbReference type="PANTHER" id="PTHR24220:SF86">
    <property type="entry name" value="ABC TRANSPORTER ABCH.1"/>
    <property type="match status" value="1"/>
</dbReference>
<accession>A0ABP7BV47</accession>
<reference evidence="6" key="1">
    <citation type="journal article" date="2019" name="Int. J. Syst. Evol. Microbiol.">
        <title>The Global Catalogue of Microorganisms (GCM) 10K type strain sequencing project: providing services to taxonomists for standard genome sequencing and annotation.</title>
        <authorList>
            <consortium name="The Broad Institute Genomics Platform"/>
            <consortium name="The Broad Institute Genome Sequencing Center for Infectious Disease"/>
            <person name="Wu L."/>
            <person name="Ma J."/>
        </authorList>
    </citation>
    <scope>NUCLEOTIDE SEQUENCE [LARGE SCALE GENOMIC DNA]</scope>
    <source>
        <strain evidence="6">JCM 16546</strain>
    </source>
</reference>
<dbReference type="InterPro" id="IPR017911">
    <property type="entry name" value="MacB-like_ATP-bd"/>
</dbReference>
<dbReference type="InterPro" id="IPR015854">
    <property type="entry name" value="ABC_transpr_LolD-like"/>
</dbReference>
<dbReference type="SUPFAM" id="SSF52540">
    <property type="entry name" value="P-loop containing nucleoside triphosphate hydrolases"/>
    <property type="match status" value="1"/>
</dbReference>
<dbReference type="Gene3D" id="3.40.50.300">
    <property type="entry name" value="P-loop containing nucleotide triphosphate hydrolases"/>
    <property type="match status" value="1"/>
</dbReference>
<dbReference type="PROSITE" id="PS00211">
    <property type="entry name" value="ABC_TRANSPORTER_1"/>
    <property type="match status" value="1"/>
</dbReference>